<accession>A0A7S1GPG5</accession>
<dbReference type="PANTHER" id="PTHR12917">
    <property type="entry name" value="ASPARTYL PROTEASE DDI-RELATED"/>
    <property type="match status" value="1"/>
</dbReference>
<dbReference type="InterPro" id="IPR019103">
    <property type="entry name" value="Peptidase_aspartic_DDI1-type"/>
</dbReference>
<dbReference type="EMBL" id="HBFW01017241">
    <property type="protein sequence ID" value="CAD8939976.1"/>
    <property type="molecule type" value="Transcribed_RNA"/>
</dbReference>
<keyword evidence="3" id="KW-0064">Aspartyl protease</keyword>
<dbReference type="GO" id="GO:0006508">
    <property type="term" value="P:proteolysis"/>
    <property type="evidence" value="ECO:0007669"/>
    <property type="project" value="UniProtKB-KW"/>
</dbReference>
<dbReference type="Pfam" id="PF09668">
    <property type="entry name" value="Asp_protease"/>
    <property type="match status" value="1"/>
</dbReference>
<keyword evidence="4" id="KW-0378">Hydrolase</keyword>
<dbReference type="InterPro" id="IPR021109">
    <property type="entry name" value="Peptidase_aspartic_dom_sf"/>
</dbReference>
<evidence type="ECO:0000256" key="4">
    <source>
        <dbReference type="ARBA" id="ARBA00022801"/>
    </source>
</evidence>
<evidence type="ECO:0000313" key="6">
    <source>
        <dbReference type="EMBL" id="CAD8939976.1"/>
    </source>
</evidence>
<sequence length="176" mass="19576">MMQEYPEAMGRILMLYIEAKVNGTSIQAFVDSGAQSTIMSLKCAEACGIDHLIDTRFAGMAVGVGTGKILGRIHIVQLSIGGSHFFPCTVTVMEKMGQQEMDFLLGLDMLKRHTCQIDLEHGVLRFKLGAGQYMATPFLHEKDLDETRGGTRGFDADKANRELEEFREQQRKNDGD</sequence>
<reference evidence="6" key="1">
    <citation type="submission" date="2021-01" db="EMBL/GenBank/DDBJ databases">
        <authorList>
            <person name="Corre E."/>
            <person name="Pelletier E."/>
            <person name="Niang G."/>
            <person name="Scheremetjew M."/>
            <person name="Finn R."/>
            <person name="Kale V."/>
            <person name="Holt S."/>
            <person name="Cochrane G."/>
            <person name="Meng A."/>
            <person name="Brown T."/>
            <person name="Cohen L."/>
        </authorList>
    </citation>
    <scope>NUCLEOTIDE SEQUENCE</scope>
    <source>
        <strain evidence="6">ECT3854</strain>
    </source>
</reference>
<feature type="domain" description="Aspartic peptidase DDI1-type" evidence="5">
    <location>
        <begin position="6"/>
        <end position="118"/>
    </location>
</feature>
<evidence type="ECO:0000256" key="2">
    <source>
        <dbReference type="ARBA" id="ARBA00022670"/>
    </source>
</evidence>
<protein>
    <recommendedName>
        <fullName evidence="5">Aspartic peptidase DDI1-type domain-containing protein</fullName>
    </recommendedName>
</protein>
<evidence type="ECO:0000259" key="5">
    <source>
        <dbReference type="Pfam" id="PF09668"/>
    </source>
</evidence>
<evidence type="ECO:0000256" key="3">
    <source>
        <dbReference type="ARBA" id="ARBA00022750"/>
    </source>
</evidence>
<dbReference type="PANTHER" id="PTHR12917:SF1">
    <property type="entry name" value="AT13091P"/>
    <property type="match status" value="1"/>
</dbReference>
<proteinExistence type="inferred from homology"/>
<organism evidence="6">
    <name type="scientific">Cyclophora tenuis</name>
    <name type="common">Marine diatom</name>
    <dbReference type="NCBI Taxonomy" id="216820"/>
    <lineage>
        <taxon>Eukaryota</taxon>
        <taxon>Sar</taxon>
        <taxon>Stramenopiles</taxon>
        <taxon>Ochrophyta</taxon>
        <taxon>Bacillariophyta</taxon>
        <taxon>Fragilariophyceae</taxon>
        <taxon>Fragilariophycidae</taxon>
        <taxon>Cyclophorales</taxon>
        <taxon>Cyclophoraceae</taxon>
        <taxon>Cyclophora</taxon>
    </lineage>
</organism>
<dbReference type="Gene3D" id="2.40.70.10">
    <property type="entry name" value="Acid Proteases"/>
    <property type="match status" value="1"/>
</dbReference>
<dbReference type="AlphaFoldDB" id="A0A7S1GPG5"/>
<gene>
    <name evidence="6" type="ORF">CTEN0397_LOCUS11041</name>
</gene>
<evidence type="ECO:0000256" key="1">
    <source>
        <dbReference type="ARBA" id="ARBA00009136"/>
    </source>
</evidence>
<dbReference type="GO" id="GO:0004190">
    <property type="term" value="F:aspartic-type endopeptidase activity"/>
    <property type="evidence" value="ECO:0007669"/>
    <property type="project" value="UniProtKB-KW"/>
</dbReference>
<keyword evidence="2" id="KW-0645">Protease</keyword>
<dbReference type="SUPFAM" id="SSF50630">
    <property type="entry name" value="Acid proteases"/>
    <property type="match status" value="1"/>
</dbReference>
<name>A0A7S1GPG5_CYCTE</name>
<comment type="similarity">
    <text evidence="1">Belongs to the DDI1 family.</text>
</comment>
<dbReference type="CDD" id="cd05479">
    <property type="entry name" value="RP_DDI"/>
    <property type="match status" value="1"/>
</dbReference>